<dbReference type="PANTHER" id="PTHR21281:SF0">
    <property type="entry name" value="CYTOCHROME B5 DOMAIN-CONTAINING PROTEIN 1"/>
    <property type="match status" value="1"/>
</dbReference>
<evidence type="ECO:0000256" key="4">
    <source>
        <dbReference type="ARBA" id="ARBA00038168"/>
    </source>
</evidence>
<dbReference type="InterPro" id="IPR036400">
    <property type="entry name" value="Cyt_B5-like_heme/steroid_sf"/>
</dbReference>
<dbReference type="SUPFAM" id="SSF55856">
    <property type="entry name" value="Cytochrome b5-like heme/steroid binding domain"/>
    <property type="match status" value="1"/>
</dbReference>
<dbReference type="Proteomes" id="UP000037510">
    <property type="component" value="Unassembled WGS sequence"/>
</dbReference>
<evidence type="ECO:0000313" key="6">
    <source>
        <dbReference type="Proteomes" id="UP000037510"/>
    </source>
</evidence>
<dbReference type="PANTHER" id="PTHR21281">
    <property type="entry name" value="CYTOCHROME B5 DOMAIN-CONTAINING PROTEIN 1"/>
    <property type="match status" value="1"/>
</dbReference>
<keyword evidence="6" id="KW-1185">Reference proteome</keyword>
<evidence type="ECO:0000256" key="1">
    <source>
        <dbReference type="ARBA" id="ARBA00022617"/>
    </source>
</evidence>
<keyword evidence="3" id="KW-0408">Iron</keyword>
<sequence>MIYTKQEWYTPAEVAVHNRATDCWVSLNGKLATTILAFAGKDVSHWFKGEDWVNYTHPLIGSASPYLPFGPARDQPVVPSTRWRPLSKVWWQNEDLIMMRYLPHNAHCMSYAWRYLGKALCLNFNLERNGIPDERERFSDVALPENMHIPAILVYYNDDLTEDPPRDDCFCHDLDCLLNLPEKCYAEYALP</sequence>
<gene>
    <name evidence="5" type="ORF">OBRU01_16190</name>
</gene>
<dbReference type="AlphaFoldDB" id="A0A0L7L3M2"/>
<dbReference type="GO" id="GO:0046872">
    <property type="term" value="F:metal ion binding"/>
    <property type="evidence" value="ECO:0007669"/>
    <property type="project" value="UniProtKB-KW"/>
</dbReference>
<accession>A0A0L7L3M2</accession>
<dbReference type="InterPro" id="IPR052320">
    <property type="entry name" value="Cytochrome_b5_domain"/>
</dbReference>
<dbReference type="EMBL" id="JTDY01003244">
    <property type="protein sequence ID" value="KOB69889.1"/>
    <property type="molecule type" value="Genomic_DNA"/>
</dbReference>
<comment type="similarity">
    <text evidence="4">Belongs to the cytochrome b5 family.</text>
</comment>
<evidence type="ECO:0000256" key="2">
    <source>
        <dbReference type="ARBA" id="ARBA00022723"/>
    </source>
</evidence>
<feature type="non-terminal residue" evidence="5">
    <location>
        <position position="191"/>
    </location>
</feature>
<organism evidence="5 6">
    <name type="scientific">Operophtera brumata</name>
    <name type="common">Winter moth</name>
    <name type="synonym">Phalaena brumata</name>
    <dbReference type="NCBI Taxonomy" id="104452"/>
    <lineage>
        <taxon>Eukaryota</taxon>
        <taxon>Metazoa</taxon>
        <taxon>Ecdysozoa</taxon>
        <taxon>Arthropoda</taxon>
        <taxon>Hexapoda</taxon>
        <taxon>Insecta</taxon>
        <taxon>Pterygota</taxon>
        <taxon>Neoptera</taxon>
        <taxon>Endopterygota</taxon>
        <taxon>Lepidoptera</taxon>
        <taxon>Glossata</taxon>
        <taxon>Ditrysia</taxon>
        <taxon>Geometroidea</taxon>
        <taxon>Geometridae</taxon>
        <taxon>Larentiinae</taxon>
        <taxon>Operophtera</taxon>
    </lineage>
</organism>
<name>A0A0L7L3M2_OPEBR</name>
<reference evidence="5 6" key="1">
    <citation type="journal article" date="2015" name="Genome Biol. Evol.">
        <title>The genome of winter moth (Operophtera brumata) provides a genomic perspective on sexual dimorphism and phenology.</title>
        <authorList>
            <person name="Derks M.F."/>
            <person name="Smit S."/>
            <person name="Salis L."/>
            <person name="Schijlen E."/>
            <person name="Bossers A."/>
            <person name="Mateman C."/>
            <person name="Pijl A.S."/>
            <person name="de Ridder D."/>
            <person name="Groenen M.A."/>
            <person name="Visser M.E."/>
            <person name="Megens H.J."/>
        </authorList>
    </citation>
    <scope>NUCLEOTIDE SEQUENCE [LARGE SCALE GENOMIC DNA]</scope>
    <source>
        <strain evidence="5">WM2013NL</strain>
        <tissue evidence="5">Head and thorax</tissue>
    </source>
</reference>
<dbReference type="STRING" id="104452.A0A0L7L3M2"/>
<evidence type="ECO:0000313" key="5">
    <source>
        <dbReference type="EMBL" id="KOB69889.1"/>
    </source>
</evidence>
<keyword evidence="2" id="KW-0479">Metal-binding</keyword>
<proteinExistence type="inferred from homology"/>
<protein>
    <submittedName>
        <fullName evidence="5">Uncharacterized protein</fullName>
    </submittedName>
</protein>
<comment type="caution">
    <text evidence="5">The sequence shown here is derived from an EMBL/GenBank/DDBJ whole genome shotgun (WGS) entry which is preliminary data.</text>
</comment>
<keyword evidence="1" id="KW-0349">Heme</keyword>
<evidence type="ECO:0000256" key="3">
    <source>
        <dbReference type="ARBA" id="ARBA00023004"/>
    </source>
</evidence>